<dbReference type="Pfam" id="PF08125">
    <property type="entry name" value="Mannitol_dh_C"/>
    <property type="match status" value="1"/>
</dbReference>
<dbReference type="PRINTS" id="PR00084">
    <property type="entry name" value="MTLDHDRGNASE"/>
</dbReference>
<dbReference type="AlphaFoldDB" id="A0A261RVD8"/>
<evidence type="ECO:0000259" key="3">
    <source>
        <dbReference type="Pfam" id="PF08125"/>
    </source>
</evidence>
<name>A0A261RVD8_9BORD</name>
<dbReference type="PANTHER" id="PTHR43362">
    <property type="entry name" value="MANNITOL DEHYDROGENASE DSF1-RELATED"/>
    <property type="match status" value="1"/>
</dbReference>
<dbReference type="InterPro" id="IPR000669">
    <property type="entry name" value="Mannitol_DH"/>
</dbReference>
<dbReference type="GO" id="GO:0016616">
    <property type="term" value="F:oxidoreductase activity, acting on the CH-OH group of donors, NAD or NADP as acceptor"/>
    <property type="evidence" value="ECO:0007669"/>
    <property type="project" value="TreeGrafter"/>
</dbReference>
<protein>
    <submittedName>
        <fullName evidence="4">Mannitol dehydrogenase</fullName>
    </submittedName>
</protein>
<accession>A0A261RVD8</accession>
<dbReference type="InterPro" id="IPR013131">
    <property type="entry name" value="Mannitol_DH_N"/>
</dbReference>
<dbReference type="Gene3D" id="1.10.1040.10">
    <property type="entry name" value="N-(1-d-carboxylethyl)-l-norvaline Dehydrogenase, domain 2"/>
    <property type="match status" value="1"/>
</dbReference>
<evidence type="ECO:0000313" key="4">
    <source>
        <dbReference type="EMBL" id="OZI29028.1"/>
    </source>
</evidence>
<dbReference type="InterPro" id="IPR013118">
    <property type="entry name" value="Mannitol_DH_C"/>
</dbReference>
<proteinExistence type="predicted"/>
<dbReference type="RefSeq" id="WP_094828953.1">
    <property type="nucleotide sequence ID" value="NZ_NEVL01000006.1"/>
</dbReference>
<gene>
    <name evidence="4" type="ORF">CEG14_22290</name>
</gene>
<dbReference type="Gene3D" id="3.40.50.720">
    <property type="entry name" value="NAD(P)-binding Rossmann-like Domain"/>
    <property type="match status" value="1"/>
</dbReference>
<evidence type="ECO:0000259" key="2">
    <source>
        <dbReference type="Pfam" id="PF01232"/>
    </source>
</evidence>
<reference evidence="4 5" key="1">
    <citation type="submission" date="2017-05" db="EMBL/GenBank/DDBJ databases">
        <title>Complete and WGS of Bordetella genogroups.</title>
        <authorList>
            <person name="Spilker T."/>
            <person name="LiPuma J."/>
        </authorList>
    </citation>
    <scope>NUCLEOTIDE SEQUENCE [LARGE SCALE GENOMIC DNA]</scope>
    <source>
        <strain evidence="4 5">AU17610</strain>
    </source>
</reference>
<dbReference type="InterPro" id="IPR013328">
    <property type="entry name" value="6PGD_dom2"/>
</dbReference>
<sequence length="502" mass="54304">MPARLQPQALSLLPAAVGRPAYDRARLRAGIVHLGIGAFHRAHQAEITDRVLADPAQSAWGIVGVSLRQPGTRDALAPQQGLYTLALRDAGPDGSLREQLRVVGAVLQVLVASEDPQAVLERIAHPDTRIVSLTITEKGYSHDPATGALRWDDPDVEHDLARPDAPRGALGMLVHGLALRHARGMAPLTLLSCDNLPANGDTLRGLVLAFADRVDPALARWIGLQCTFPNSMVDRIVPRTSDADRARIATQLGMADAWPVVGEPFLSWVIEDRFAQGRPAWDRVEGVRFVARAAPYERIKLRMVNGSHSTLAYLGAMAGLETVPEAMAQPWLHKLVERLLRDEVEPTLADAADFDAAAFRAQLLQRFANPALPHRTQQIAMDGSQKVPQRLLDTVRDRLRAGGTIELLALAVAGWLHYLRGYDEHGARYAIDDPLARPLAERLAEAAAHALAGPQAEAACLVAFRPVFGDLEGNPALIAAVTRHLGLLRTRGVAATVKEALA</sequence>
<dbReference type="Pfam" id="PF01232">
    <property type="entry name" value="Mannitol_dh"/>
    <property type="match status" value="1"/>
</dbReference>
<dbReference type="InterPro" id="IPR050988">
    <property type="entry name" value="Mannitol_DH/Oxidoreductase"/>
</dbReference>
<dbReference type="SUPFAM" id="SSF48179">
    <property type="entry name" value="6-phosphogluconate dehydrogenase C-terminal domain-like"/>
    <property type="match status" value="1"/>
</dbReference>
<dbReference type="EMBL" id="NEVL01000006">
    <property type="protein sequence ID" value="OZI29028.1"/>
    <property type="molecule type" value="Genomic_DNA"/>
</dbReference>
<feature type="domain" description="Mannitol dehydrogenase N-terminal" evidence="2">
    <location>
        <begin position="30"/>
        <end position="282"/>
    </location>
</feature>
<keyword evidence="1" id="KW-0560">Oxidoreductase</keyword>
<dbReference type="OrthoDB" id="271711at2"/>
<organism evidence="4 5">
    <name type="scientific">Bordetella genomosp. 1</name>
    <dbReference type="NCBI Taxonomy" id="1395607"/>
    <lineage>
        <taxon>Bacteria</taxon>
        <taxon>Pseudomonadati</taxon>
        <taxon>Pseudomonadota</taxon>
        <taxon>Betaproteobacteria</taxon>
        <taxon>Burkholderiales</taxon>
        <taxon>Alcaligenaceae</taxon>
        <taxon>Bordetella</taxon>
    </lineage>
</organism>
<evidence type="ECO:0000313" key="5">
    <source>
        <dbReference type="Proteomes" id="UP000217005"/>
    </source>
</evidence>
<dbReference type="InterPro" id="IPR036291">
    <property type="entry name" value="NAD(P)-bd_dom_sf"/>
</dbReference>
<evidence type="ECO:0000256" key="1">
    <source>
        <dbReference type="ARBA" id="ARBA00023002"/>
    </source>
</evidence>
<feature type="domain" description="Mannitol dehydrogenase C-terminal" evidence="3">
    <location>
        <begin position="294"/>
        <end position="485"/>
    </location>
</feature>
<dbReference type="PANTHER" id="PTHR43362:SF1">
    <property type="entry name" value="MANNITOL DEHYDROGENASE 2-RELATED"/>
    <property type="match status" value="1"/>
</dbReference>
<dbReference type="Proteomes" id="UP000217005">
    <property type="component" value="Unassembled WGS sequence"/>
</dbReference>
<dbReference type="InterPro" id="IPR008927">
    <property type="entry name" value="6-PGluconate_DH-like_C_sf"/>
</dbReference>
<comment type="caution">
    <text evidence="4">The sequence shown here is derived from an EMBL/GenBank/DDBJ whole genome shotgun (WGS) entry which is preliminary data.</text>
</comment>
<dbReference type="SUPFAM" id="SSF51735">
    <property type="entry name" value="NAD(P)-binding Rossmann-fold domains"/>
    <property type="match status" value="1"/>
</dbReference>